<feature type="compositionally biased region" description="Basic and acidic residues" evidence="1">
    <location>
        <begin position="1"/>
        <end position="10"/>
    </location>
</feature>
<dbReference type="EMBL" id="FQZD01000004">
    <property type="protein sequence ID" value="SHI31061.1"/>
    <property type="molecule type" value="Genomic_DNA"/>
</dbReference>
<proteinExistence type="predicted"/>
<feature type="region of interest" description="Disordered" evidence="1">
    <location>
        <begin position="1"/>
        <end position="75"/>
    </location>
</feature>
<name>A0A1M6A3H2_9FIRM</name>
<reference evidence="2 3" key="1">
    <citation type="submission" date="2016-11" db="EMBL/GenBank/DDBJ databases">
        <authorList>
            <person name="Varghese N."/>
            <person name="Submissions S."/>
        </authorList>
    </citation>
    <scope>NUCLEOTIDE SEQUENCE [LARGE SCALE GENOMIC DNA]</scope>
    <source>
        <strain evidence="2 3">DSM 15287</strain>
    </source>
</reference>
<evidence type="ECO:0000313" key="3">
    <source>
        <dbReference type="Proteomes" id="UP000322917"/>
    </source>
</evidence>
<dbReference type="AlphaFoldDB" id="A0A1M6A3H2"/>
<dbReference type="Proteomes" id="UP000322917">
    <property type="component" value="Unassembled WGS sequence"/>
</dbReference>
<feature type="compositionally biased region" description="Polar residues" evidence="1">
    <location>
        <begin position="42"/>
        <end position="62"/>
    </location>
</feature>
<organism evidence="2 3">
    <name type="scientific">Propionispora hippei DSM 15287</name>
    <dbReference type="NCBI Taxonomy" id="1123003"/>
    <lineage>
        <taxon>Bacteria</taxon>
        <taxon>Bacillati</taxon>
        <taxon>Bacillota</taxon>
        <taxon>Negativicutes</taxon>
        <taxon>Selenomonadales</taxon>
        <taxon>Sporomusaceae</taxon>
        <taxon>Propionispora</taxon>
    </lineage>
</organism>
<accession>A0A1M6A3H2</accession>
<evidence type="ECO:0000256" key="1">
    <source>
        <dbReference type="SAM" id="MobiDB-lite"/>
    </source>
</evidence>
<keyword evidence="3" id="KW-1185">Reference proteome</keyword>
<protein>
    <submittedName>
        <fullName evidence="2">Uncharacterized protein</fullName>
    </submittedName>
</protein>
<gene>
    <name evidence="2" type="ORF">SAMN02745170_00004</name>
</gene>
<sequence>MSDSEKDNYKRPKWASPELIDWDTETPPVDRDELSASGDTGGNQVSHSETTLDTPYDNNDTAETTDDSSSADERLIGCFPTSTPCLPRPCPPRPCFPLPCPPRPCNPQVCLPRPCPPRPCFPLPCPPRPCNPQVCFPRPCPPRPCFPLPCPPRPCNPQMCFPRPCPPRPCPPNTCKPR</sequence>
<evidence type="ECO:0000313" key="2">
    <source>
        <dbReference type="EMBL" id="SHI31061.1"/>
    </source>
</evidence>